<keyword evidence="10 20" id="KW-0418">Kinase</keyword>
<dbReference type="Gene3D" id="3.30.450.20">
    <property type="entry name" value="PAS domain"/>
    <property type="match status" value="2"/>
</dbReference>
<dbReference type="CDD" id="cd00082">
    <property type="entry name" value="HisKA"/>
    <property type="match status" value="1"/>
</dbReference>
<protein>
    <recommendedName>
        <fullName evidence="15">C4-dicarboxylate transport sensor protein DctB</fullName>
        <ecNumber evidence="3">2.7.13.3</ecNumber>
    </recommendedName>
</protein>
<evidence type="ECO:0000256" key="6">
    <source>
        <dbReference type="ARBA" id="ARBA00022553"/>
    </source>
</evidence>
<keyword evidence="4" id="KW-1003">Cell membrane</keyword>
<evidence type="ECO:0000256" key="18">
    <source>
        <dbReference type="SAM" id="Phobius"/>
    </source>
</evidence>
<feature type="transmembrane region" description="Helical" evidence="18">
    <location>
        <begin position="27"/>
        <end position="47"/>
    </location>
</feature>
<keyword evidence="16" id="KW-0175">Coiled coil</keyword>
<keyword evidence="14 18" id="KW-0472">Membrane</keyword>
<dbReference type="InterPro" id="IPR003594">
    <property type="entry name" value="HATPase_dom"/>
</dbReference>
<evidence type="ECO:0000256" key="9">
    <source>
        <dbReference type="ARBA" id="ARBA00022741"/>
    </source>
</evidence>
<dbReference type="AlphaFoldDB" id="A0A849BL35"/>
<dbReference type="Gene3D" id="1.10.287.130">
    <property type="match status" value="1"/>
</dbReference>
<dbReference type="Proteomes" id="UP000542973">
    <property type="component" value="Unassembled WGS sequence"/>
</dbReference>
<evidence type="ECO:0000256" key="10">
    <source>
        <dbReference type="ARBA" id="ARBA00022777"/>
    </source>
</evidence>
<dbReference type="InterPro" id="IPR029151">
    <property type="entry name" value="Sensor-like_sf"/>
</dbReference>
<keyword evidence="7" id="KW-0808">Transferase</keyword>
<keyword evidence="6" id="KW-0597">Phosphoprotein</keyword>
<evidence type="ECO:0000256" key="1">
    <source>
        <dbReference type="ARBA" id="ARBA00000085"/>
    </source>
</evidence>
<reference evidence="20 21" key="1">
    <citation type="submission" date="2020-05" db="EMBL/GenBank/DDBJ databases">
        <title>MicrobeNet Type strains.</title>
        <authorList>
            <person name="Nicholson A.C."/>
        </authorList>
    </citation>
    <scope>NUCLEOTIDE SEQUENCE [LARGE SCALE GENOMIC DNA]</scope>
    <source>
        <strain evidence="20 21">ATCC 700815</strain>
    </source>
</reference>
<evidence type="ECO:0000256" key="8">
    <source>
        <dbReference type="ARBA" id="ARBA00022692"/>
    </source>
</evidence>
<comment type="catalytic activity">
    <reaction evidence="1">
        <text>ATP + protein L-histidine = ADP + protein N-phospho-L-histidine.</text>
        <dbReference type="EC" id="2.7.13.3"/>
    </reaction>
</comment>
<evidence type="ECO:0000256" key="12">
    <source>
        <dbReference type="ARBA" id="ARBA00022989"/>
    </source>
</evidence>
<comment type="subcellular location">
    <subcellularLocation>
        <location evidence="2">Cell inner membrane</location>
        <topology evidence="2">Multi-pass membrane protein</topology>
    </subcellularLocation>
</comment>
<dbReference type="InterPro" id="IPR005467">
    <property type="entry name" value="His_kinase_dom"/>
</dbReference>
<evidence type="ECO:0000256" key="4">
    <source>
        <dbReference type="ARBA" id="ARBA00022475"/>
    </source>
</evidence>
<dbReference type="Pfam" id="PF02518">
    <property type="entry name" value="HATPase_c"/>
    <property type="match status" value="1"/>
</dbReference>
<dbReference type="InterPro" id="IPR004358">
    <property type="entry name" value="Sig_transdc_His_kin-like_C"/>
</dbReference>
<feature type="region of interest" description="Disordered" evidence="17">
    <location>
        <begin position="1"/>
        <end position="21"/>
    </location>
</feature>
<dbReference type="GO" id="GO:0005886">
    <property type="term" value="C:plasma membrane"/>
    <property type="evidence" value="ECO:0007669"/>
    <property type="project" value="UniProtKB-SubCell"/>
</dbReference>
<evidence type="ECO:0000256" key="14">
    <source>
        <dbReference type="ARBA" id="ARBA00023136"/>
    </source>
</evidence>
<dbReference type="SUPFAM" id="SSF47384">
    <property type="entry name" value="Homodimeric domain of signal transducing histidine kinase"/>
    <property type="match status" value="1"/>
</dbReference>
<keyword evidence="11" id="KW-0067">ATP-binding</keyword>
<keyword evidence="8 18" id="KW-0812">Transmembrane</keyword>
<dbReference type="InterPro" id="IPR003661">
    <property type="entry name" value="HisK_dim/P_dom"/>
</dbReference>
<evidence type="ECO:0000256" key="3">
    <source>
        <dbReference type="ARBA" id="ARBA00012438"/>
    </source>
</evidence>
<dbReference type="InterPro" id="IPR033479">
    <property type="entry name" value="dCache_1"/>
</dbReference>
<dbReference type="SMART" id="SM00387">
    <property type="entry name" value="HATPase_c"/>
    <property type="match status" value="1"/>
</dbReference>
<feature type="compositionally biased region" description="Polar residues" evidence="17">
    <location>
        <begin position="1"/>
        <end position="13"/>
    </location>
</feature>
<evidence type="ECO:0000313" key="20">
    <source>
        <dbReference type="EMBL" id="NNH13227.1"/>
    </source>
</evidence>
<comment type="caution">
    <text evidence="20">The sequence shown here is derived from an EMBL/GenBank/DDBJ whole genome shotgun (WGS) entry which is preliminary data.</text>
</comment>
<accession>A0A849BL35</accession>
<dbReference type="SUPFAM" id="SSF103190">
    <property type="entry name" value="Sensory domain-like"/>
    <property type="match status" value="1"/>
</dbReference>
<dbReference type="PROSITE" id="PS50109">
    <property type="entry name" value="HIS_KIN"/>
    <property type="match status" value="1"/>
</dbReference>
<sequence length="661" mass="72475">MLDSTATSPATQTMPPPAWPRGRARRAAAIAAVCAVMAAGVTIAYLWGERVGIRAQRDGTAHRIEAYIGGLRSEMRRYEYLPAVVALNHDVQRLLREPDTPGLPMAANRFLAEVNAAAKSTAIYVMDAHGLTLAASNWNEAASFVGINFSYRPYFRDAMRGKPGRFYGIGTVSREPGYYFSQPIVREGTMLGVAAVKVNLDKIDEPWLANDDRVLVVDANGIVFLSSQPDWRFKSLRELPSETRWQLASTRQYSTVDSLDPIGFREQRRFAPDISVVQMPDGDEFLAQSRRIPDTDWRLIVLSDMEPIRTLARNSAVIGAFALGFLLLLILYVLQRRRAAAQNRAAKEALQRAHDELERKVAMRTQALSGSNLKLQKEIAERKRAEQVLKAAMDELVQASKMAALGQMSAGITHELNQPLAALRTLSANTIVFFRRGQTDAVETNLNVICQMVERMGKITAQLKKFARKAPVQSVPTPVGTVIADALFLLDSRIRADGAELVVSVPEPSPLALCEGNRLEQVLVNLLSNALDAMKDASPNDADHDSDSKDAAARVLEIRVQADPQWVTIEVADRGCGIDDDVMPRLFEPFFTTKEQGVGLGLGLAISAGIVREFGGTLRAENRRAVGLSGDPGDPDNRDDIVGARFIVQLPAAQETHADAN</sequence>
<dbReference type="RefSeq" id="WP_158507275.1">
    <property type="nucleotide sequence ID" value="NZ_BAAAEB010000006.1"/>
</dbReference>
<dbReference type="GO" id="GO:0005524">
    <property type="term" value="F:ATP binding"/>
    <property type="evidence" value="ECO:0007669"/>
    <property type="project" value="UniProtKB-KW"/>
</dbReference>
<dbReference type="CDD" id="cd12914">
    <property type="entry name" value="PDC1_DGC_like"/>
    <property type="match status" value="1"/>
</dbReference>
<evidence type="ECO:0000256" key="7">
    <source>
        <dbReference type="ARBA" id="ARBA00022679"/>
    </source>
</evidence>
<proteinExistence type="predicted"/>
<evidence type="ECO:0000256" key="5">
    <source>
        <dbReference type="ARBA" id="ARBA00022519"/>
    </source>
</evidence>
<dbReference type="InterPro" id="IPR036890">
    <property type="entry name" value="HATPase_C_sf"/>
</dbReference>
<evidence type="ECO:0000256" key="11">
    <source>
        <dbReference type="ARBA" id="ARBA00022840"/>
    </source>
</evidence>
<dbReference type="FunFam" id="1.10.287.130:FF:000049">
    <property type="entry name" value="C4-dicarboxylate transport sensor protein DctB"/>
    <property type="match status" value="1"/>
</dbReference>
<dbReference type="PRINTS" id="PR00344">
    <property type="entry name" value="BCTRLSENSOR"/>
</dbReference>
<keyword evidence="9" id="KW-0547">Nucleotide-binding</keyword>
<gene>
    <name evidence="20" type="ORF">HLB16_20415</name>
</gene>
<dbReference type="SMART" id="SM00388">
    <property type="entry name" value="HisKA"/>
    <property type="match status" value="1"/>
</dbReference>
<evidence type="ECO:0000256" key="17">
    <source>
        <dbReference type="SAM" id="MobiDB-lite"/>
    </source>
</evidence>
<organism evidence="20 21">
    <name type="scientific">Cupriavidus gilardii</name>
    <dbReference type="NCBI Taxonomy" id="82541"/>
    <lineage>
        <taxon>Bacteria</taxon>
        <taxon>Pseudomonadati</taxon>
        <taxon>Pseudomonadota</taxon>
        <taxon>Betaproteobacteria</taxon>
        <taxon>Burkholderiales</taxon>
        <taxon>Burkholderiaceae</taxon>
        <taxon>Cupriavidus</taxon>
    </lineage>
</organism>
<dbReference type="EMBL" id="JABEMD010000042">
    <property type="protein sequence ID" value="NNH13227.1"/>
    <property type="molecule type" value="Genomic_DNA"/>
</dbReference>
<dbReference type="Pfam" id="PF00512">
    <property type="entry name" value="HisKA"/>
    <property type="match status" value="1"/>
</dbReference>
<evidence type="ECO:0000313" key="21">
    <source>
        <dbReference type="Proteomes" id="UP000542973"/>
    </source>
</evidence>
<keyword evidence="12 18" id="KW-1133">Transmembrane helix</keyword>
<evidence type="ECO:0000256" key="13">
    <source>
        <dbReference type="ARBA" id="ARBA00023012"/>
    </source>
</evidence>
<feature type="coiled-coil region" evidence="16">
    <location>
        <begin position="336"/>
        <end position="402"/>
    </location>
</feature>
<keyword evidence="13" id="KW-0902">Two-component regulatory system</keyword>
<dbReference type="PIRSF" id="PIRSF036431">
    <property type="entry name" value="STHK_DctB"/>
    <property type="match status" value="1"/>
</dbReference>
<evidence type="ECO:0000256" key="15">
    <source>
        <dbReference type="ARBA" id="ARBA00073143"/>
    </source>
</evidence>
<dbReference type="Gene3D" id="3.30.565.10">
    <property type="entry name" value="Histidine kinase-like ATPase, C-terminal domain"/>
    <property type="match status" value="1"/>
</dbReference>
<dbReference type="SUPFAM" id="SSF55874">
    <property type="entry name" value="ATPase domain of HSP90 chaperone/DNA topoisomerase II/histidine kinase"/>
    <property type="match status" value="1"/>
</dbReference>
<evidence type="ECO:0000259" key="19">
    <source>
        <dbReference type="PROSITE" id="PS50109"/>
    </source>
</evidence>
<dbReference type="PANTHER" id="PTHR43065">
    <property type="entry name" value="SENSOR HISTIDINE KINASE"/>
    <property type="match status" value="1"/>
</dbReference>
<dbReference type="InterPro" id="IPR036097">
    <property type="entry name" value="HisK_dim/P_sf"/>
</dbReference>
<dbReference type="EC" id="2.7.13.3" evidence="3"/>
<dbReference type="GO" id="GO:0000155">
    <property type="term" value="F:phosphorelay sensor kinase activity"/>
    <property type="evidence" value="ECO:0007669"/>
    <property type="project" value="InterPro"/>
</dbReference>
<evidence type="ECO:0000256" key="2">
    <source>
        <dbReference type="ARBA" id="ARBA00004429"/>
    </source>
</evidence>
<name>A0A849BL35_9BURK</name>
<dbReference type="PANTHER" id="PTHR43065:SF46">
    <property type="entry name" value="C4-DICARBOXYLATE TRANSPORT SENSOR PROTEIN DCTB"/>
    <property type="match status" value="1"/>
</dbReference>
<dbReference type="InterPro" id="IPR017055">
    <property type="entry name" value="Sig_transdc_His_kinase_DctB"/>
</dbReference>
<dbReference type="Pfam" id="PF02743">
    <property type="entry name" value="dCache_1"/>
    <property type="match status" value="1"/>
</dbReference>
<evidence type="ECO:0000256" key="16">
    <source>
        <dbReference type="SAM" id="Coils"/>
    </source>
</evidence>
<feature type="transmembrane region" description="Helical" evidence="18">
    <location>
        <begin position="316"/>
        <end position="334"/>
    </location>
</feature>
<keyword evidence="5" id="KW-0997">Cell inner membrane</keyword>
<feature type="domain" description="Histidine kinase" evidence="19">
    <location>
        <begin position="411"/>
        <end position="654"/>
    </location>
</feature>